<accession>A0A1H4AGG8</accession>
<dbReference type="PANTHER" id="PTHR33876:SF4">
    <property type="entry name" value="CHLOROPLAST PROTEIN FOR GROWTH AND FERTILITY 2"/>
    <property type="match status" value="1"/>
</dbReference>
<feature type="transmembrane region" description="Helical" evidence="1">
    <location>
        <begin position="117"/>
        <end position="139"/>
    </location>
</feature>
<keyword evidence="1" id="KW-1133">Transmembrane helix</keyword>
<feature type="transmembrane region" description="Helical" evidence="1">
    <location>
        <begin position="146"/>
        <end position="175"/>
    </location>
</feature>
<keyword evidence="1" id="KW-0812">Transmembrane</keyword>
<keyword evidence="3" id="KW-1185">Reference proteome</keyword>
<sequence>MESLFAILGFGFLLGIKHALEPDHVVAVSTIVGKNKSPWHSGFLGVFWGIGHTLTLIFIFLVLHFTQTSISGTWEKTFELGVGIMLVYLGVSTFFPAKNHTPKKSGNTAGNLFFKSMFIGQIHGLAGSAAMTLLVVSMVDSLQGALLYIGTFGTGTILGMLLFTFVLSIPFLFAVNKNRINFFLTKATAILSIGYGLYYIYMVGFIDGLFT</sequence>
<dbReference type="EMBL" id="FNQR01000004">
    <property type="protein sequence ID" value="SEA34674.1"/>
    <property type="molecule type" value="Genomic_DNA"/>
</dbReference>
<proteinExistence type="predicted"/>
<evidence type="ECO:0008006" key="4">
    <source>
        <dbReference type="Google" id="ProtNLM"/>
    </source>
</evidence>
<evidence type="ECO:0000313" key="2">
    <source>
        <dbReference type="EMBL" id="SEA34674.1"/>
    </source>
</evidence>
<protein>
    <recommendedName>
        <fullName evidence="4">Nickel/cobalt efflux system</fullName>
    </recommendedName>
</protein>
<dbReference type="OrthoDB" id="9811044at2"/>
<dbReference type="RefSeq" id="WP_093043579.1">
    <property type="nucleotide sequence ID" value="NZ_FNQR01000004.1"/>
</dbReference>
<dbReference type="AlphaFoldDB" id="A0A1H4AGG8"/>
<name>A0A1H4AGG8_9BACI</name>
<feature type="transmembrane region" description="Helical" evidence="1">
    <location>
        <begin position="187"/>
        <end position="210"/>
    </location>
</feature>
<feature type="transmembrane region" description="Helical" evidence="1">
    <location>
        <begin position="43"/>
        <end position="65"/>
    </location>
</feature>
<reference evidence="2 3" key="1">
    <citation type="submission" date="2016-10" db="EMBL/GenBank/DDBJ databases">
        <authorList>
            <person name="de Groot N.N."/>
        </authorList>
    </citation>
    <scope>NUCLEOTIDE SEQUENCE [LARGE SCALE GENOMIC DNA]</scope>
    <source>
        <strain evidence="2 3">CCM7597</strain>
    </source>
</reference>
<gene>
    <name evidence="2" type="ORF">SAMN05421743_10481</name>
</gene>
<dbReference type="STRING" id="571932.SAMN05421743_10481"/>
<dbReference type="PANTHER" id="PTHR33876">
    <property type="entry name" value="UNNAMED PRODUCT"/>
    <property type="match status" value="1"/>
</dbReference>
<dbReference type="Proteomes" id="UP000198584">
    <property type="component" value="Unassembled WGS sequence"/>
</dbReference>
<evidence type="ECO:0000313" key="3">
    <source>
        <dbReference type="Proteomes" id="UP000198584"/>
    </source>
</evidence>
<feature type="transmembrane region" description="Helical" evidence="1">
    <location>
        <begin position="77"/>
        <end position="97"/>
    </location>
</feature>
<evidence type="ECO:0000256" key="1">
    <source>
        <dbReference type="SAM" id="Phobius"/>
    </source>
</evidence>
<dbReference type="InterPro" id="IPR052776">
    <property type="entry name" value="Chloro_ReproSupport/MetalTrans"/>
</dbReference>
<keyword evidence="1" id="KW-0472">Membrane</keyword>
<organism evidence="2 3">
    <name type="scientific">Thalassobacillus cyri</name>
    <dbReference type="NCBI Taxonomy" id="571932"/>
    <lineage>
        <taxon>Bacteria</taxon>
        <taxon>Bacillati</taxon>
        <taxon>Bacillota</taxon>
        <taxon>Bacilli</taxon>
        <taxon>Bacillales</taxon>
        <taxon>Bacillaceae</taxon>
        <taxon>Thalassobacillus</taxon>
    </lineage>
</organism>